<dbReference type="eggNOG" id="ENOG502S0D0">
    <property type="taxonomic scope" value="Eukaryota"/>
</dbReference>
<keyword evidence="2" id="KW-0812">Transmembrane</keyword>
<keyword evidence="2" id="KW-0472">Membrane</keyword>
<dbReference type="AlphaFoldDB" id="A0A059B921"/>
<dbReference type="KEGG" id="egr:104452551"/>
<dbReference type="EMBL" id="KK198759">
    <property type="protein sequence ID" value="KCW62727.1"/>
    <property type="molecule type" value="Genomic_DNA"/>
</dbReference>
<name>A0A059B921_EUCGR</name>
<evidence type="ECO:0000256" key="1">
    <source>
        <dbReference type="SAM" id="MobiDB-lite"/>
    </source>
</evidence>
<protein>
    <submittedName>
        <fullName evidence="3">Uncharacterized protein</fullName>
    </submittedName>
</protein>
<evidence type="ECO:0000313" key="3">
    <source>
        <dbReference type="EMBL" id="KCW62727.1"/>
    </source>
</evidence>
<dbReference type="PANTHER" id="PTHR33728">
    <property type="entry name" value="CTTNBP 2 AMINO-TERMINAL-LIKE PROTEIN"/>
    <property type="match status" value="1"/>
</dbReference>
<reference evidence="3" key="1">
    <citation type="submission" date="2013-07" db="EMBL/GenBank/DDBJ databases">
        <title>The genome of Eucalyptus grandis.</title>
        <authorList>
            <person name="Schmutz J."/>
            <person name="Hayes R."/>
            <person name="Myburg A."/>
            <person name="Tuskan G."/>
            <person name="Grattapaglia D."/>
            <person name="Rokhsar D.S."/>
        </authorList>
    </citation>
    <scope>NUCLEOTIDE SEQUENCE</scope>
    <source>
        <tissue evidence="3">Leaf extractions</tissue>
    </source>
</reference>
<dbReference type="STRING" id="71139.A0A059B921"/>
<feature type="compositionally biased region" description="Polar residues" evidence="1">
    <location>
        <begin position="92"/>
        <end position="102"/>
    </location>
</feature>
<evidence type="ECO:0000256" key="2">
    <source>
        <dbReference type="SAM" id="Phobius"/>
    </source>
</evidence>
<dbReference type="Gramene" id="KCW62727">
    <property type="protein sequence ID" value="KCW62727"/>
    <property type="gene ID" value="EUGRSUZ_G00317"/>
</dbReference>
<dbReference type="OrthoDB" id="770781at2759"/>
<dbReference type="PANTHER" id="PTHR33728:SF3">
    <property type="entry name" value="MULTIDRUG RESISTANCE PROTEIN"/>
    <property type="match status" value="1"/>
</dbReference>
<dbReference type="FunCoup" id="A0A059B921">
    <property type="interactions" value="272"/>
</dbReference>
<organism evidence="3">
    <name type="scientific">Eucalyptus grandis</name>
    <name type="common">Flooded gum</name>
    <dbReference type="NCBI Taxonomy" id="71139"/>
    <lineage>
        <taxon>Eukaryota</taxon>
        <taxon>Viridiplantae</taxon>
        <taxon>Streptophyta</taxon>
        <taxon>Embryophyta</taxon>
        <taxon>Tracheophyta</taxon>
        <taxon>Spermatophyta</taxon>
        <taxon>Magnoliopsida</taxon>
        <taxon>eudicotyledons</taxon>
        <taxon>Gunneridae</taxon>
        <taxon>Pentapetalae</taxon>
        <taxon>rosids</taxon>
        <taxon>malvids</taxon>
        <taxon>Myrtales</taxon>
        <taxon>Myrtaceae</taxon>
        <taxon>Myrtoideae</taxon>
        <taxon>Eucalypteae</taxon>
        <taxon>Eucalyptus</taxon>
    </lineage>
</organism>
<proteinExistence type="predicted"/>
<gene>
    <name evidence="3" type="ORF">EUGRSUZ_G00317</name>
</gene>
<keyword evidence="2" id="KW-1133">Transmembrane helix</keyword>
<dbReference type="InParanoid" id="A0A059B921"/>
<sequence>MNGFVPERSTPWNVYAGPHSSTLPPGELDTEAPWKSLGASINAISFGFVATAILVAMFLIMAIFEHLFRPTTPSPSSSSEEHHVAEVSLEAGQSQKLVSQDQHMVTTSNASDYTVLMPGEFQPTHIAQPAPLPCPRESICWPSHENNFGCP</sequence>
<feature type="region of interest" description="Disordered" evidence="1">
    <location>
        <begin position="71"/>
        <end position="102"/>
    </location>
</feature>
<feature type="transmembrane region" description="Helical" evidence="2">
    <location>
        <begin position="43"/>
        <end position="64"/>
    </location>
</feature>
<dbReference type="OMA" id="GIRWPSH"/>
<accession>A0A059B921</accession>